<dbReference type="AlphaFoldDB" id="A0A3N4KSA4"/>
<dbReference type="InParanoid" id="A0A3N4KSA4"/>
<feature type="region of interest" description="Disordered" evidence="1">
    <location>
        <begin position="24"/>
        <end position="48"/>
    </location>
</feature>
<dbReference type="OrthoDB" id="5380236at2759"/>
<evidence type="ECO:0000313" key="3">
    <source>
        <dbReference type="Proteomes" id="UP000277580"/>
    </source>
</evidence>
<accession>A0A3N4KSA4</accession>
<feature type="region of interest" description="Disordered" evidence="1">
    <location>
        <begin position="77"/>
        <end position="154"/>
    </location>
</feature>
<reference evidence="2 3" key="1">
    <citation type="journal article" date="2018" name="Nat. Ecol. Evol.">
        <title>Pezizomycetes genomes reveal the molecular basis of ectomycorrhizal truffle lifestyle.</title>
        <authorList>
            <person name="Murat C."/>
            <person name="Payen T."/>
            <person name="Noel B."/>
            <person name="Kuo A."/>
            <person name="Morin E."/>
            <person name="Chen J."/>
            <person name="Kohler A."/>
            <person name="Krizsan K."/>
            <person name="Balestrini R."/>
            <person name="Da Silva C."/>
            <person name="Montanini B."/>
            <person name="Hainaut M."/>
            <person name="Levati E."/>
            <person name="Barry K.W."/>
            <person name="Belfiori B."/>
            <person name="Cichocki N."/>
            <person name="Clum A."/>
            <person name="Dockter R.B."/>
            <person name="Fauchery L."/>
            <person name="Guy J."/>
            <person name="Iotti M."/>
            <person name="Le Tacon F."/>
            <person name="Lindquist E.A."/>
            <person name="Lipzen A."/>
            <person name="Malagnac F."/>
            <person name="Mello A."/>
            <person name="Molinier V."/>
            <person name="Miyauchi S."/>
            <person name="Poulain J."/>
            <person name="Riccioni C."/>
            <person name="Rubini A."/>
            <person name="Sitrit Y."/>
            <person name="Splivallo R."/>
            <person name="Traeger S."/>
            <person name="Wang M."/>
            <person name="Zifcakova L."/>
            <person name="Wipf D."/>
            <person name="Zambonelli A."/>
            <person name="Paolocci F."/>
            <person name="Nowrousian M."/>
            <person name="Ottonello S."/>
            <person name="Baldrian P."/>
            <person name="Spatafora J.W."/>
            <person name="Henrissat B."/>
            <person name="Nagy L.G."/>
            <person name="Aury J.M."/>
            <person name="Wincker P."/>
            <person name="Grigoriev I.V."/>
            <person name="Bonfante P."/>
            <person name="Martin F.M."/>
        </authorList>
    </citation>
    <scope>NUCLEOTIDE SEQUENCE [LARGE SCALE GENOMIC DNA]</scope>
    <source>
        <strain evidence="2 3">CCBAS932</strain>
    </source>
</reference>
<protein>
    <submittedName>
        <fullName evidence="2">Uncharacterized protein</fullName>
    </submittedName>
</protein>
<evidence type="ECO:0000256" key="1">
    <source>
        <dbReference type="SAM" id="MobiDB-lite"/>
    </source>
</evidence>
<feature type="compositionally biased region" description="Low complexity" evidence="1">
    <location>
        <begin position="86"/>
        <end position="106"/>
    </location>
</feature>
<name>A0A3N4KSA4_9PEZI</name>
<sequence>MSSKAGSRDPRTPRFHVDAFHSPFELSSHHGHHSNGSASPRSSAYTVQGETVVSPTTMPISFNALRESAHTLNMRIGRSSAGGVSPGFSPGQTPSSTSSSIFRTSPAASDRHPSLTIRRAPSGASLSKEIEGLHLDEYSPPKELGRRHHRRRRTGSLDDSLPLLEVMADDMMFPATFDDIPHCDEAHCANHHHRQRSGSIVSIKCDKSDDDDSGSIHGMENIEGEIETLIPMAPMAPLMLVPLIDRTVEMAELIDHRANKRWVSQVKHALGDDKFKNQCLPLWTQTSRNKLPDIAWLKRSKDLLITKSCGGNNDTRLWSEFCDMVGWSEESIELEDNHMRRPPSVSPRRHGSQDGSTSPQMNCIVEEED</sequence>
<evidence type="ECO:0000313" key="2">
    <source>
        <dbReference type="EMBL" id="RPB13484.1"/>
    </source>
</evidence>
<organism evidence="2 3">
    <name type="scientific">Morchella conica CCBAS932</name>
    <dbReference type="NCBI Taxonomy" id="1392247"/>
    <lineage>
        <taxon>Eukaryota</taxon>
        <taxon>Fungi</taxon>
        <taxon>Dikarya</taxon>
        <taxon>Ascomycota</taxon>
        <taxon>Pezizomycotina</taxon>
        <taxon>Pezizomycetes</taxon>
        <taxon>Pezizales</taxon>
        <taxon>Morchellaceae</taxon>
        <taxon>Morchella</taxon>
    </lineage>
</organism>
<feature type="compositionally biased region" description="Basic and acidic residues" evidence="1">
    <location>
        <begin position="128"/>
        <end position="144"/>
    </location>
</feature>
<proteinExistence type="predicted"/>
<dbReference type="EMBL" id="ML119122">
    <property type="protein sequence ID" value="RPB13484.1"/>
    <property type="molecule type" value="Genomic_DNA"/>
</dbReference>
<feature type="compositionally biased region" description="Polar residues" evidence="1">
    <location>
        <begin position="38"/>
        <end position="48"/>
    </location>
</feature>
<feature type="region of interest" description="Disordered" evidence="1">
    <location>
        <begin position="199"/>
        <end position="218"/>
    </location>
</feature>
<feature type="compositionally biased region" description="Basic residues" evidence="1">
    <location>
        <begin position="145"/>
        <end position="154"/>
    </location>
</feature>
<gene>
    <name evidence="2" type="ORF">P167DRAFT_573157</name>
</gene>
<dbReference type="Proteomes" id="UP000277580">
    <property type="component" value="Unassembled WGS sequence"/>
</dbReference>
<keyword evidence="3" id="KW-1185">Reference proteome</keyword>
<feature type="region of interest" description="Disordered" evidence="1">
    <location>
        <begin position="336"/>
        <end position="369"/>
    </location>
</feature>